<name>A0A316U4T3_9BASI</name>
<feature type="compositionally biased region" description="Basic and acidic residues" evidence="1">
    <location>
        <begin position="577"/>
        <end position="594"/>
    </location>
</feature>
<dbReference type="AlphaFoldDB" id="A0A316U4T3"/>
<protein>
    <submittedName>
        <fullName evidence="2">Uncharacterized protein</fullName>
    </submittedName>
</protein>
<reference evidence="2 3" key="1">
    <citation type="journal article" date="2018" name="Mol. Biol. Evol.">
        <title>Broad Genomic Sampling Reveals a Smut Pathogenic Ancestry of the Fungal Clade Ustilaginomycotina.</title>
        <authorList>
            <person name="Kijpornyongpan T."/>
            <person name="Mondo S.J."/>
            <person name="Barry K."/>
            <person name="Sandor L."/>
            <person name="Lee J."/>
            <person name="Lipzen A."/>
            <person name="Pangilinan J."/>
            <person name="LaButti K."/>
            <person name="Hainaut M."/>
            <person name="Henrissat B."/>
            <person name="Grigoriev I.V."/>
            <person name="Spatafora J.W."/>
            <person name="Aime M.C."/>
        </authorList>
    </citation>
    <scope>NUCLEOTIDE SEQUENCE [LARGE SCALE GENOMIC DNA]</scope>
    <source>
        <strain evidence="2 3">MCA 4718</strain>
    </source>
</reference>
<feature type="compositionally biased region" description="Low complexity" evidence="1">
    <location>
        <begin position="513"/>
        <end position="524"/>
    </location>
</feature>
<evidence type="ECO:0000313" key="2">
    <source>
        <dbReference type="EMBL" id="PWN20257.1"/>
    </source>
</evidence>
<organism evidence="2 3">
    <name type="scientific">Pseudomicrostroma glucosiphilum</name>
    <dbReference type="NCBI Taxonomy" id="1684307"/>
    <lineage>
        <taxon>Eukaryota</taxon>
        <taxon>Fungi</taxon>
        <taxon>Dikarya</taxon>
        <taxon>Basidiomycota</taxon>
        <taxon>Ustilaginomycotina</taxon>
        <taxon>Exobasidiomycetes</taxon>
        <taxon>Microstromatales</taxon>
        <taxon>Microstromatales incertae sedis</taxon>
        <taxon>Pseudomicrostroma</taxon>
    </lineage>
</organism>
<feature type="region of interest" description="Disordered" evidence="1">
    <location>
        <begin position="209"/>
        <end position="267"/>
    </location>
</feature>
<feature type="compositionally biased region" description="Acidic residues" evidence="1">
    <location>
        <begin position="533"/>
        <end position="550"/>
    </location>
</feature>
<dbReference type="EMBL" id="KZ819328">
    <property type="protein sequence ID" value="PWN20257.1"/>
    <property type="molecule type" value="Genomic_DNA"/>
</dbReference>
<proteinExistence type="predicted"/>
<feature type="compositionally biased region" description="Polar residues" evidence="1">
    <location>
        <begin position="235"/>
        <end position="264"/>
    </location>
</feature>
<evidence type="ECO:0000256" key="1">
    <source>
        <dbReference type="SAM" id="MobiDB-lite"/>
    </source>
</evidence>
<feature type="region of interest" description="Disordered" evidence="1">
    <location>
        <begin position="368"/>
        <end position="594"/>
    </location>
</feature>
<feature type="compositionally biased region" description="Polar residues" evidence="1">
    <location>
        <begin position="220"/>
        <end position="229"/>
    </location>
</feature>
<evidence type="ECO:0000313" key="3">
    <source>
        <dbReference type="Proteomes" id="UP000245942"/>
    </source>
</evidence>
<sequence length="594" mass="65075">MFAFRLKNWLGRANNIFPDAVTHATMGVYFCGTCINHDSYYHPVHEFQIYQLDLSAESFPGIRTMDTPRGRFYPFRATLARLSELHHPVMIPGPLGDQYEHLRSTFWQGIHCLVHLDQTQFNQLPLPTTAAPHQLLSDGRHDAQMRMPRMSLDSAIDQSTAQISQRHVFQPAAANIPIGSSDGHGTEVRATDADFAAVRLAEAFHANNQALQHPLATPAASGSKSVSRATDSRSPHSALTRDTSQSSVSRDPNPGGSRTISRQPPTLVDTAEEFEDEMDEEQPVKGERKQELARIRKAQDKIMQDVKTEQLIHALRDYGYVGTPGFEADADVRRWIMGDWKGMYERGIRDLDDVVKTLLYRWTKSYGAAQRPGTSSGSPLHGQPPSDGHQASQAHAHPRTEGDPPHPQPLQGKDTKDTQTVPSGPDPTADFFQHGTGHMSLFEKPSGTRIEQVQGLAPLTGDQQQLMPAPSDGPTKLSGGPPESVGRQQGAEACHSTEPGPAAYEVRPRDEPSPVASSSRLAAPSPLPAEHAEDADEDEVVEEGDAEADAEQGQQAESSGKRRPTGVLRPARSNKGRMSEPTRRSSRVRGADDK</sequence>
<keyword evidence="3" id="KW-1185">Reference proteome</keyword>
<dbReference type="GeneID" id="37011442"/>
<gene>
    <name evidence="2" type="ORF">BCV69DRAFT_204390</name>
</gene>
<accession>A0A316U4T3</accession>
<dbReference type="RefSeq" id="XP_025347417.1">
    <property type="nucleotide sequence ID" value="XM_025489708.1"/>
</dbReference>
<dbReference type="Proteomes" id="UP000245942">
    <property type="component" value="Unassembled WGS sequence"/>
</dbReference>